<feature type="domain" description="Enoyl reductase (ER)" evidence="1">
    <location>
        <begin position="10"/>
        <end position="324"/>
    </location>
</feature>
<dbReference type="GO" id="GO:0005739">
    <property type="term" value="C:mitochondrion"/>
    <property type="evidence" value="ECO:0007669"/>
    <property type="project" value="TreeGrafter"/>
</dbReference>
<dbReference type="PANTHER" id="PTHR43677">
    <property type="entry name" value="SHORT-CHAIN DEHYDROGENASE/REDUCTASE"/>
    <property type="match status" value="1"/>
</dbReference>
<proteinExistence type="predicted"/>
<dbReference type="InterPro" id="IPR013149">
    <property type="entry name" value="ADH-like_C"/>
</dbReference>
<sequence length="341" mass="36265">MRAFVVSELKHHSEISIASDAPVPIVGANQVLVDVYSAGLNFFDILQAQGKYQHKPPLPFVGGAEFAGRIAADSPIPAGCPFKPGDRVFGAGQGTFADQAAISVSQLLPLPDTLTYDQGAGLFVTWPTAYEALVGRGEIKAGDWVLVTAAAGGVGIAAVQLAKSFGARVIAAAGSAEKLEIAKTEGGADHVVDYTKPGWQKEVMAITKNHGADIIYDPVGLITDALKCIAWKGRALVIGFAAGKIEKVPMNLVLLKNVSLVGLHWGAYNIHEPARVPEVWKKLLSMLSAGKVKPVIFSTVYPLERIVDVMTALERRETWGKAIVRVREESGRPVNAQAAKL</sequence>
<dbReference type="InterPro" id="IPR002364">
    <property type="entry name" value="Quin_OxRdtase/zeta-crystal_CS"/>
</dbReference>
<dbReference type="InterPro" id="IPR036291">
    <property type="entry name" value="NAD(P)-bd_dom_sf"/>
</dbReference>
<dbReference type="EMBL" id="VDMD01000001">
    <property type="protein sequence ID" value="TRM70043.1"/>
    <property type="molecule type" value="Genomic_DNA"/>
</dbReference>
<dbReference type="Pfam" id="PF08240">
    <property type="entry name" value="ADH_N"/>
    <property type="match status" value="1"/>
</dbReference>
<dbReference type="SMART" id="SM00829">
    <property type="entry name" value="PKS_ER"/>
    <property type="match status" value="1"/>
</dbReference>
<evidence type="ECO:0000313" key="3">
    <source>
        <dbReference type="Proteomes" id="UP000320762"/>
    </source>
</evidence>
<dbReference type="Pfam" id="PF00107">
    <property type="entry name" value="ADH_zinc_N"/>
    <property type="match status" value="1"/>
</dbReference>
<dbReference type="SUPFAM" id="SSF50129">
    <property type="entry name" value="GroES-like"/>
    <property type="match status" value="1"/>
</dbReference>
<dbReference type="InterPro" id="IPR020843">
    <property type="entry name" value="ER"/>
</dbReference>
<dbReference type="SUPFAM" id="SSF51735">
    <property type="entry name" value="NAD(P)-binding Rossmann-fold domains"/>
    <property type="match status" value="1"/>
</dbReference>
<reference evidence="2 3" key="1">
    <citation type="journal article" date="2019" name="New Phytol.">
        <title>Comparative genomics reveals unique wood-decay strategies and fruiting body development in the Schizophyllaceae.</title>
        <authorList>
            <person name="Almasi E."/>
            <person name="Sahu N."/>
            <person name="Krizsan K."/>
            <person name="Balint B."/>
            <person name="Kovacs G.M."/>
            <person name="Kiss B."/>
            <person name="Cseklye J."/>
            <person name="Drula E."/>
            <person name="Henrissat B."/>
            <person name="Nagy I."/>
            <person name="Chovatia M."/>
            <person name="Adam C."/>
            <person name="LaButti K."/>
            <person name="Lipzen A."/>
            <person name="Riley R."/>
            <person name="Grigoriev I.V."/>
            <person name="Nagy L.G."/>
        </authorList>
    </citation>
    <scope>NUCLEOTIDE SEQUENCE [LARGE SCALE GENOMIC DNA]</scope>
    <source>
        <strain evidence="2 3">NL-1724</strain>
    </source>
</reference>
<dbReference type="OrthoDB" id="10257049at2759"/>
<dbReference type="GO" id="GO:0016491">
    <property type="term" value="F:oxidoreductase activity"/>
    <property type="evidence" value="ECO:0007669"/>
    <property type="project" value="InterPro"/>
</dbReference>
<gene>
    <name evidence="2" type="ORF">BD626DRAFT_422633</name>
</gene>
<comment type="caution">
    <text evidence="2">The sequence shown here is derived from an EMBL/GenBank/DDBJ whole genome shotgun (WGS) entry which is preliminary data.</text>
</comment>
<keyword evidence="3" id="KW-1185">Reference proteome</keyword>
<dbReference type="AlphaFoldDB" id="A0A550CZ39"/>
<dbReference type="STRING" id="97359.A0A550CZ39"/>
<organism evidence="2 3">
    <name type="scientific">Schizophyllum amplum</name>
    <dbReference type="NCBI Taxonomy" id="97359"/>
    <lineage>
        <taxon>Eukaryota</taxon>
        <taxon>Fungi</taxon>
        <taxon>Dikarya</taxon>
        <taxon>Basidiomycota</taxon>
        <taxon>Agaricomycotina</taxon>
        <taxon>Agaricomycetes</taxon>
        <taxon>Agaricomycetidae</taxon>
        <taxon>Agaricales</taxon>
        <taxon>Schizophyllaceae</taxon>
        <taxon>Schizophyllum</taxon>
    </lineage>
</organism>
<dbReference type="InterPro" id="IPR013154">
    <property type="entry name" value="ADH-like_N"/>
</dbReference>
<dbReference type="CDD" id="cd08241">
    <property type="entry name" value="QOR1"/>
    <property type="match status" value="1"/>
</dbReference>
<protein>
    <recommendedName>
        <fullName evidence="1">Enoyl reductase (ER) domain-containing protein</fullName>
    </recommendedName>
</protein>
<dbReference type="Gene3D" id="3.90.180.10">
    <property type="entry name" value="Medium-chain alcohol dehydrogenases, catalytic domain"/>
    <property type="match status" value="1"/>
</dbReference>
<name>A0A550CZ39_9AGAR</name>
<dbReference type="PROSITE" id="PS01162">
    <property type="entry name" value="QOR_ZETA_CRYSTAL"/>
    <property type="match status" value="1"/>
</dbReference>
<accession>A0A550CZ39</accession>
<evidence type="ECO:0000313" key="2">
    <source>
        <dbReference type="EMBL" id="TRM70043.1"/>
    </source>
</evidence>
<dbReference type="PANTHER" id="PTHR43677:SF4">
    <property type="entry name" value="QUINONE OXIDOREDUCTASE-LIKE PROTEIN 2"/>
    <property type="match status" value="1"/>
</dbReference>
<evidence type="ECO:0000259" key="1">
    <source>
        <dbReference type="SMART" id="SM00829"/>
    </source>
</evidence>
<dbReference type="InterPro" id="IPR011032">
    <property type="entry name" value="GroES-like_sf"/>
</dbReference>
<dbReference type="GO" id="GO:0008270">
    <property type="term" value="F:zinc ion binding"/>
    <property type="evidence" value="ECO:0007669"/>
    <property type="project" value="InterPro"/>
</dbReference>
<dbReference type="Gene3D" id="3.40.50.720">
    <property type="entry name" value="NAD(P)-binding Rossmann-like Domain"/>
    <property type="match status" value="1"/>
</dbReference>
<dbReference type="Proteomes" id="UP000320762">
    <property type="component" value="Unassembled WGS sequence"/>
</dbReference>
<dbReference type="InterPro" id="IPR051397">
    <property type="entry name" value="Zn-ADH-like_protein"/>
</dbReference>